<reference evidence="13 15" key="1">
    <citation type="submission" date="2020-06" db="EMBL/GenBank/DDBJ databases">
        <title>Anoxygenic phototrophic Chloroflexota member uses a Type I reaction center.</title>
        <authorList>
            <person name="Tsuji J.M."/>
            <person name="Shaw N.A."/>
            <person name="Nagashima S."/>
            <person name="Venkiteswaran J."/>
            <person name="Schiff S.L."/>
            <person name="Hanada S."/>
            <person name="Tank M."/>
            <person name="Neufeld J.D."/>
        </authorList>
    </citation>
    <scope>NUCLEOTIDE SEQUENCE [LARGE SCALE GENOMIC DNA]</scope>
    <source>
        <strain evidence="13">L227-S17</strain>
    </source>
</reference>
<dbReference type="InterPro" id="IPR036621">
    <property type="entry name" value="Anticodon-bd_dom_sf"/>
</dbReference>
<dbReference type="CDD" id="cd00862">
    <property type="entry name" value="ProRS_anticodon_zinc"/>
    <property type="match status" value="1"/>
</dbReference>
<comment type="subcellular location">
    <subcellularLocation>
        <location evidence="1 11">Cytoplasm</location>
    </subcellularLocation>
</comment>
<comment type="domain">
    <text evidence="11">Consists of three domains: the N-terminal catalytic domain, the anticodon-binding domain and the C-terminal extension.</text>
</comment>
<gene>
    <name evidence="11 14" type="primary">proS</name>
    <name evidence="13" type="ORF">HXX08_20190</name>
    <name evidence="14" type="ORF">OZ401_003721</name>
</gene>
<evidence type="ECO:0000313" key="13">
    <source>
        <dbReference type="EMBL" id="NWJ48181.1"/>
    </source>
</evidence>
<dbReference type="Proteomes" id="UP000521676">
    <property type="component" value="Unassembled WGS sequence"/>
</dbReference>
<dbReference type="Pfam" id="PF09180">
    <property type="entry name" value="ProRS-C_1"/>
    <property type="match status" value="1"/>
</dbReference>
<dbReference type="InterPro" id="IPR017449">
    <property type="entry name" value="Pro-tRNA_synth_II"/>
</dbReference>
<sequence>MANEEKYVEELADKEDDFSEWYNELVIKAQLADYAPVRGCMIIRPYGYALWENIQHTLDTRFKETDVVNAYFPLFIPKSFLEREAEHVEGFAPEVAWVTRGGGEELEEPLAVRPTSETIIGYSYAKWVQSYRDLPILINLWNNVVRWEKRTKLFLRTAEFLWQEGHTAHRSLEEAEERTRMMLDVYRSFAEEDAAIPVFTGRKSENEKFAGALRTYSIEAMMGDGKALQSGTSHNLGQNFAKSFDIQYLDSDGQRKYCSTTSWGLSTRMIGGIIMVHGDKNGLIFPPRLAPHQVVIVPIWRKEEEKVAVLEMVERVKKLLKGKVRVTVDLSENTPGWKFAEYEMRGVPVRMEIGPRDVQNNSVVLVRRDSRAKEFVGVDALTERLPVLLEEIQKALYDKAKKFRDEHTYYTDNYDEFKQILEEKRGFVRVPWSEDSAAELKIKEETKATVRVIPFDQPAEGMQGKKCFYTGNPATCEALFARSY</sequence>
<dbReference type="InterPro" id="IPR006195">
    <property type="entry name" value="aa-tRNA-synth_II"/>
</dbReference>
<dbReference type="PANTHER" id="PTHR43382:SF2">
    <property type="entry name" value="BIFUNCTIONAL GLUTAMATE_PROLINE--TRNA LIGASE"/>
    <property type="match status" value="1"/>
</dbReference>
<dbReference type="FunFam" id="3.40.50.800:FF:000005">
    <property type="entry name" value="bifunctional glutamate/proline--tRNA ligase"/>
    <property type="match status" value="1"/>
</dbReference>
<dbReference type="EMBL" id="CP128400">
    <property type="protein sequence ID" value="WJW68118.1"/>
    <property type="molecule type" value="Genomic_DNA"/>
</dbReference>
<evidence type="ECO:0000256" key="8">
    <source>
        <dbReference type="ARBA" id="ARBA00023146"/>
    </source>
</evidence>
<evidence type="ECO:0000256" key="4">
    <source>
        <dbReference type="ARBA" id="ARBA00022598"/>
    </source>
</evidence>
<comment type="function">
    <text evidence="11">Catalyzes the attachment of proline to tRNA(Pro) in a two-step reaction: proline is first activated by ATP to form Pro-AMP and then transferred to the acceptor end of tRNA(Pro).</text>
</comment>
<accession>A0A8T7M803</accession>
<dbReference type="GO" id="GO:0006433">
    <property type="term" value="P:prolyl-tRNA aminoacylation"/>
    <property type="evidence" value="ECO:0007669"/>
    <property type="project" value="UniProtKB-UniRule"/>
</dbReference>
<dbReference type="SMART" id="SM00946">
    <property type="entry name" value="ProRS-C_1"/>
    <property type="match status" value="1"/>
</dbReference>
<reference evidence="14" key="2">
    <citation type="journal article" date="2024" name="Nature">
        <title>Anoxygenic phototroph of the Chloroflexota uses a type I reaction centre.</title>
        <authorList>
            <person name="Tsuji J.M."/>
            <person name="Shaw N.A."/>
            <person name="Nagashima S."/>
            <person name="Venkiteswaran J.J."/>
            <person name="Schiff S.L."/>
            <person name="Watanabe T."/>
            <person name="Fukui M."/>
            <person name="Hanada S."/>
            <person name="Tank M."/>
            <person name="Neufeld J.D."/>
        </authorList>
    </citation>
    <scope>NUCLEOTIDE SEQUENCE</scope>
    <source>
        <strain evidence="14">L227-S17</strain>
    </source>
</reference>
<feature type="domain" description="Aminoacyl-transfer RNA synthetases class-II family profile" evidence="12">
    <location>
        <begin position="44"/>
        <end position="286"/>
    </location>
</feature>
<keyword evidence="7 11" id="KW-0648">Protein biosynthesis</keyword>
<dbReference type="InterPro" id="IPR033721">
    <property type="entry name" value="ProRS_core_arch_euk"/>
</dbReference>
<keyword evidence="16" id="KW-1185">Reference proteome</keyword>
<keyword evidence="8 11" id="KW-0030">Aminoacyl-tRNA synthetase</keyword>
<dbReference type="InterPro" id="IPR004499">
    <property type="entry name" value="Pro-tRNA-ligase_IIa_arc-type"/>
</dbReference>
<dbReference type="NCBIfam" id="TIGR00408">
    <property type="entry name" value="proS_fam_I"/>
    <property type="match status" value="1"/>
</dbReference>
<evidence type="ECO:0000256" key="6">
    <source>
        <dbReference type="ARBA" id="ARBA00022840"/>
    </source>
</evidence>
<evidence type="ECO:0000313" key="16">
    <source>
        <dbReference type="Proteomes" id="UP001431572"/>
    </source>
</evidence>
<comment type="subunit">
    <text evidence="2 11">Homodimer.</text>
</comment>
<evidence type="ECO:0000313" key="15">
    <source>
        <dbReference type="Proteomes" id="UP000521676"/>
    </source>
</evidence>
<evidence type="ECO:0000259" key="12">
    <source>
        <dbReference type="PROSITE" id="PS50862"/>
    </source>
</evidence>
<dbReference type="GO" id="GO:0005524">
    <property type="term" value="F:ATP binding"/>
    <property type="evidence" value="ECO:0007669"/>
    <property type="project" value="UniProtKB-UniRule"/>
</dbReference>
<dbReference type="Proteomes" id="UP001431572">
    <property type="component" value="Chromosome 2"/>
</dbReference>
<dbReference type="FunFam" id="3.30.930.10:FF:000023">
    <property type="entry name" value="Proline--tRNA ligase"/>
    <property type="match status" value="1"/>
</dbReference>
<dbReference type="InterPro" id="IPR016061">
    <property type="entry name" value="Pro-tRNA_ligase_II_C"/>
</dbReference>
<dbReference type="RefSeq" id="WP_341470022.1">
    <property type="nucleotide sequence ID" value="NZ_CP128400.1"/>
</dbReference>
<dbReference type="HAMAP" id="MF_01571">
    <property type="entry name" value="Pro_tRNA_synth_type3"/>
    <property type="match status" value="1"/>
</dbReference>
<evidence type="ECO:0000256" key="7">
    <source>
        <dbReference type="ARBA" id="ARBA00022917"/>
    </source>
</evidence>
<name>A0A8T7M803_9CHLR</name>
<evidence type="ECO:0000256" key="1">
    <source>
        <dbReference type="ARBA" id="ARBA00004496"/>
    </source>
</evidence>
<dbReference type="PANTHER" id="PTHR43382">
    <property type="entry name" value="PROLYL-TRNA SYNTHETASE"/>
    <property type="match status" value="1"/>
</dbReference>
<organism evidence="13 15">
    <name type="scientific">Candidatus Chlorohelix allophototropha</name>
    <dbReference type="NCBI Taxonomy" id="3003348"/>
    <lineage>
        <taxon>Bacteria</taxon>
        <taxon>Bacillati</taxon>
        <taxon>Chloroflexota</taxon>
        <taxon>Chloroflexia</taxon>
        <taxon>Candidatus Chloroheliales</taxon>
        <taxon>Candidatus Chloroheliaceae</taxon>
        <taxon>Candidatus Chlorohelix</taxon>
    </lineage>
</organism>
<dbReference type="EC" id="6.1.1.15" evidence="11"/>
<dbReference type="GO" id="GO:0005737">
    <property type="term" value="C:cytoplasm"/>
    <property type="evidence" value="ECO:0007669"/>
    <property type="project" value="UniProtKB-SubCell"/>
</dbReference>
<evidence type="ECO:0000313" key="14">
    <source>
        <dbReference type="EMBL" id="WJW68118.1"/>
    </source>
</evidence>
<dbReference type="PRINTS" id="PR01046">
    <property type="entry name" value="TRNASYNTHPRO"/>
</dbReference>
<evidence type="ECO:0000256" key="11">
    <source>
        <dbReference type="HAMAP-Rule" id="MF_01571"/>
    </source>
</evidence>
<dbReference type="SUPFAM" id="SSF64586">
    <property type="entry name" value="C-terminal domain of ProRS"/>
    <property type="match status" value="1"/>
</dbReference>
<dbReference type="Pfam" id="PF00587">
    <property type="entry name" value="tRNA-synt_2b"/>
    <property type="match status" value="1"/>
</dbReference>
<dbReference type="Gene3D" id="3.30.110.30">
    <property type="entry name" value="C-terminal domain of ProRS"/>
    <property type="match status" value="1"/>
</dbReference>
<keyword evidence="6 11" id="KW-0067">ATP-binding</keyword>
<dbReference type="EMBL" id="JACATZ010000003">
    <property type="protein sequence ID" value="NWJ48181.1"/>
    <property type="molecule type" value="Genomic_DNA"/>
</dbReference>
<dbReference type="GO" id="GO:0017101">
    <property type="term" value="C:aminoacyl-tRNA synthetase multienzyme complex"/>
    <property type="evidence" value="ECO:0007669"/>
    <property type="project" value="TreeGrafter"/>
</dbReference>
<dbReference type="AlphaFoldDB" id="A0A8T7M803"/>
<dbReference type="Gene3D" id="3.30.930.10">
    <property type="entry name" value="Bira Bifunctional Protein, Domain 2"/>
    <property type="match status" value="1"/>
</dbReference>
<dbReference type="InterPro" id="IPR004154">
    <property type="entry name" value="Anticodon-bd"/>
</dbReference>
<dbReference type="Gene3D" id="3.40.50.800">
    <property type="entry name" value="Anticodon-binding domain"/>
    <property type="match status" value="1"/>
</dbReference>
<dbReference type="SUPFAM" id="SSF52954">
    <property type="entry name" value="Class II aaRS ABD-related"/>
    <property type="match status" value="1"/>
</dbReference>
<keyword evidence="5 11" id="KW-0547">Nucleotide-binding</keyword>
<comment type="similarity">
    <text evidence="10 11">Belongs to the class-II aminoacyl-tRNA synthetase family. ProS type 3 subfamily.</text>
</comment>
<dbReference type="InterPro" id="IPR045864">
    <property type="entry name" value="aa-tRNA-synth_II/BPL/LPL"/>
</dbReference>
<dbReference type="GO" id="GO:0004827">
    <property type="term" value="F:proline-tRNA ligase activity"/>
    <property type="evidence" value="ECO:0007669"/>
    <property type="project" value="UniProtKB-UniRule"/>
</dbReference>
<keyword evidence="3 11" id="KW-0963">Cytoplasm</keyword>
<dbReference type="CDD" id="cd00778">
    <property type="entry name" value="ProRS_core_arch_euk"/>
    <property type="match status" value="1"/>
</dbReference>
<dbReference type="InterPro" id="IPR002316">
    <property type="entry name" value="Pro-tRNA-ligase_IIa"/>
</dbReference>
<dbReference type="Pfam" id="PF03129">
    <property type="entry name" value="HGTP_anticodon"/>
    <property type="match status" value="1"/>
</dbReference>
<comment type="catalytic activity">
    <reaction evidence="9 11">
        <text>tRNA(Pro) + L-proline + ATP = L-prolyl-tRNA(Pro) + AMP + diphosphate</text>
        <dbReference type="Rhea" id="RHEA:14305"/>
        <dbReference type="Rhea" id="RHEA-COMP:9700"/>
        <dbReference type="Rhea" id="RHEA-COMP:9702"/>
        <dbReference type="ChEBI" id="CHEBI:30616"/>
        <dbReference type="ChEBI" id="CHEBI:33019"/>
        <dbReference type="ChEBI" id="CHEBI:60039"/>
        <dbReference type="ChEBI" id="CHEBI:78442"/>
        <dbReference type="ChEBI" id="CHEBI:78532"/>
        <dbReference type="ChEBI" id="CHEBI:456215"/>
        <dbReference type="EC" id="6.1.1.15"/>
    </reaction>
</comment>
<dbReference type="SUPFAM" id="SSF55681">
    <property type="entry name" value="Class II aaRS and biotin synthetases"/>
    <property type="match status" value="1"/>
</dbReference>
<evidence type="ECO:0000256" key="2">
    <source>
        <dbReference type="ARBA" id="ARBA00011738"/>
    </source>
</evidence>
<evidence type="ECO:0000256" key="3">
    <source>
        <dbReference type="ARBA" id="ARBA00022490"/>
    </source>
</evidence>
<dbReference type="PROSITE" id="PS50862">
    <property type="entry name" value="AA_TRNA_LIGASE_II"/>
    <property type="match status" value="1"/>
</dbReference>
<evidence type="ECO:0000256" key="10">
    <source>
        <dbReference type="ARBA" id="ARBA00060806"/>
    </source>
</evidence>
<dbReference type="InterPro" id="IPR002314">
    <property type="entry name" value="aa-tRNA-synt_IIb"/>
</dbReference>
<keyword evidence="4 11" id="KW-0436">Ligase</keyword>
<proteinExistence type="inferred from homology"/>
<protein>
    <recommendedName>
        <fullName evidence="11">Proline--tRNA ligase</fullName>
        <ecNumber evidence="11">6.1.1.15</ecNumber>
    </recommendedName>
    <alternativeName>
        <fullName evidence="11">Prolyl-tRNA synthetase</fullName>
        <shortName evidence="11">ProRS</shortName>
    </alternativeName>
</protein>
<evidence type="ECO:0000256" key="5">
    <source>
        <dbReference type="ARBA" id="ARBA00022741"/>
    </source>
</evidence>
<evidence type="ECO:0000256" key="9">
    <source>
        <dbReference type="ARBA" id="ARBA00047671"/>
    </source>
</evidence>